<reference evidence="9 10" key="1">
    <citation type="submission" date="2020-08" db="EMBL/GenBank/DDBJ databases">
        <title>Novel species isolated from subtropical streams in China.</title>
        <authorList>
            <person name="Lu H."/>
        </authorList>
    </citation>
    <scope>NUCLEOTIDE SEQUENCE [LARGE SCALE GENOMIC DNA]</scope>
    <source>
        <strain evidence="9 10">CY18W</strain>
    </source>
</reference>
<keyword evidence="5 8" id="KW-0732">Signal</keyword>
<dbReference type="Pfam" id="PF11182">
    <property type="entry name" value="AlgF"/>
    <property type="match status" value="1"/>
</dbReference>
<evidence type="ECO:0000256" key="3">
    <source>
        <dbReference type="ARBA" id="ARBA00010033"/>
    </source>
</evidence>
<evidence type="ECO:0000256" key="5">
    <source>
        <dbReference type="ARBA" id="ARBA00022729"/>
    </source>
</evidence>
<comment type="caution">
    <text evidence="9">The sequence shown here is derived from an EMBL/GenBank/DDBJ whole genome shotgun (WGS) entry which is preliminary data.</text>
</comment>
<keyword evidence="10" id="KW-1185">Reference proteome</keyword>
<feature type="signal peptide" evidence="8">
    <location>
        <begin position="1"/>
        <end position="19"/>
    </location>
</feature>
<dbReference type="InterPro" id="IPR035422">
    <property type="entry name" value="AlgF"/>
</dbReference>
<protein>
    <recommendedName>
        <fullName evidence="4">Alginate biosynthesis protein AlgF</fullName>
    </recommendedName>
</protein>
<evidence type="ECO:0000313" key="10">
    <source>
        <dbReference type="Proteomes" id="UP000650424"/>
    </source>
</evidence>
<accession>A0ABR6ZT10</accession>
<evidence type="ECO:0000256" key="6">
    <source>
        <dbReference type="ARBA" id="ARBA00022764"/>
    </source>
</evidence>
<evidence type="ECO:0000256" key="4">
    <source>
        <dbReference type="ARBA" id="ARBA00013964"/>
    </source>
</evidence>
<dbReference type="Proteomes" id="UP000650424">
    <property type="component" value="Unassembled WGS sequence"/>
</dbReference>
<evidence type="ECO:0000256" key="8">
    <source>
        <dbReference type="SAM" id="SignalP"/>
    </source>
</evidence>
<evidence type="ECO:0000256" key="2">
    <source>
        <dbReference type="ARBA" id="ARBA00005182"/>
    </source>
</evidence>
<dbReference type="RefSeq" id="WP_186948288.1">
    <property type="nucleotide sequence ID" value="NZ_JACOGF010000008.1"/>
</dbReference>
<keyword evidence="7" id="KW-0016">Alginate biosynthesis</keyword>
<name>A0ABR6ZT10_9BURK</name>
<organism evidence="9 10">
    <name type="scientific">Undibacterium hunanense</name>
    <dbReference type="NCBI Taxonomy" id="2762292"/>
    <lineage>
        <taxon>Bacteria</taxon>
        <taxon>Pseudomonadati</taxon>
        <taxon>Pseudomonadota</taxon>
        <taxon>Betaproteobacteria</taxon>
        <taxon>Burkholderiales</taxon>
        <taxon>Oxalobacteraceae</taxon>
        <taxon>Undibacterium</taxon>
    </lineage>
</organism>
<proteinExistence type="inferred from homology"/>
<comment type="pathway">
    <text evidence="2">Glycan biosynthesis; alginate biosynthesis.</text>
</comment>
<comment type="similarity">
    <text evidence="3">Belongs to the AlgF family.</text>
</comment>
<evidence type="ECO:0000256" key="7">
    <source>
        <dbReference type="ARBA" id="ARBA00022841"/>
    </source>
</evidence>
<dbReference type="EMBL" id="JACOGF010000008">
    <property type="protein sequence ID" value="MBC3919015.1"/>
    <property type="molecule type" value="Genomic_DNA"/>
</dbReference>
<evidence type="ECO:0000256" key="1">
    <source>
        <dbReference type="ARBA" id="ARBA00004418"/>
    </source>
</evidence>
<comment type="subcellular location">
    <subcellularLocation>
        <location evidence="1">Periplasm</location>
    </subcellularLocation>
</comment>
<sequence>MKKLIVACLGSILVVAAHAADNPLYETGPAQDSSFVRFLNASEDKASVVNGAAKVALAAQGDARVSRFYPVKAGAKLAANVQVGTAKTAVEVVAKPGEFVTVAIISKGTGIETVIIKDTPTDFNASRSSVALLNLDASCAVAGLNVAVKNTPILEAVKPATLQRRLVNPISLKAQAMCDAKEEGKGVDLGQLQAGERYSVVVMPGKKGRQTFFVRDSTS</sequence>
<feature type="chain" id="PRO_5046736869" description="Alginate biosynthesis protein AlgF" evidence="8">
    <location>
        <begin position="20"/>
        <end position="219"/>
    </location>
</feature>
<keyword evidence="6" id="KW-0574">Periplasm</keyword>
<gene>
    <name evidence="9" type="ORF">H8L32_16105</name>
</gene>
<evidence type="ECO:0000313" key="9">
    <source>
        <dbReference type="EMBL" id="MBC3919015.1"/>
    </source>
</evidence>